<gene>
    <name evidence="4" type="ORF">SAMN02745120_2512</name>
</gene>
<dbReference type="SUPFAM" id="SSF109709">
    <property type="entry name" value="KorB DNA-binding domain-like"/>
    <property type="match status" value="1"/>
</dbReference>
<feature type="domain" description="ParB-like N-terminal" evidence="2">
    <location>
        <begin position="57"/>
        <end position="129"/>
    </location>
</feature>
<feature type="domain" description="ParB/Spo0J HTH" evidence="3">
    <location>
        <begin position="193"/>
        <end position="266"/>
    </location>
</feature>
<dbReference type="InterPro" id="IPR041468">
    <property type="entry name" value="HTH_ParB/Spo0J"/>
</dbReference>
<dbReference type="GO" id="GO:0007059">
    <property type="term" value="P:chromosome segregation"/>
    <property type="evidence" value="ECO:0007669"/>
    <property type="project" value="UniProtKB-KW"/>
</dbReference>
<accession>A0A1T5CZZ9</accession>
<dbReference type="AlphaFoldDB" id="A0A1T5CZZ9"/>
<dbReference type="Pfam" id="PF17762">
    <property type="entry name" value="HTH_ParB"/>
    <property type="match status" value="1"/>
</dbReference>
<evidence type="ECO:0000256" key="1">
    <source>
        <dbReference type="ARBA" id="ARBA00022829"/>
    </source>
</evidence>
<sequence length="312" mass="36203">MSNKKDFIKKDRFKSLEIAASRVSENISEVKDEIMETVVSRFAPKDEKLSEELQDSSVVEIDISKLSSAPEQWNFYQPLPDDKMLELVESIKDKGLMHPLVVWEQKDSYMILSGHNRKKAVEMLYEETKDSKYKAVKCNLIKMNEINEDEAREIIIDTNWIQRQLSTVEKAKSISEKYIRLGRKKHLGDGVKTRDIIAESYGISGRMVQNYLSLNQLIEEMESLLRENHITIKSAVAISRLSKDKQKWLYENFTSKQLSSPDIKNIEAKMSKTQIEKLLSVDEEYVNVNIKVPANKKAELLEKVNQWLKELN</sequence>
<dbReference type="Gene3D" id="3.90.1530.10">
    <property type="entry name" value="Conserved hypothetical protein from pyrococcus furiosus pfu- 392566-001, ParB domain"/>
    <property type="match status" value="1"/>
</dbReference>
<protein>
    <submittedName>
        <fullName evidence="4">Chromosome partitioning protein, ParB family</fullName>
    </submittedName>
</protein>
<dbReference type="InterPro" id="IPR003115">
    <property type="entry name" value="ParB_N"/>
</dbReference>
<dbReference type="EMBL" id="FUYN01000006">
    <property type="protein sequence ID" value="SKB65052.1"/>
    <property type="molecule type" value="Genomic_DNA"/>
</dbReference>
<organism evidence="4 5">
    <name type="scientific">Acetoanaerobium noterae</name>
    <dbReference type="NCBI Taxonomy" id="745369"/>
    <lineage>
        <taxon>Bacteria</taxon>
        <taxon>Bacillati</taxon>
        <taxon>Bacillota</taxon>
        <taxon>Clostridia</taxon>
        <taxon>Peptostreptococcales</taxon>
        <taxon>Filifactoraceae</taxon>
        <taxon>Acetoanaerobium</taxon>
    </lineage>
</organism>
<dbReference type="Pfam" id="PF02195">
    <property type="entry name" value="ParB_N"/>
    <property type="match status" value="1"/>
</dbReference>
<dbReference type="InterPro" id="IPR050336">
    <property type="entry name" value="Chromosome_partition/occlusion"/>
</dbReference>
<dbReference type="OrthoDB" id="1662300at2"/>
<dbReference type="Proteomes" id="UP000243406">
    <property type="component" value="Unassembled WGS sequence"/>
</dbReference>
<dbReference type="RefSeq" id="WP_159446472.1">
    <property type="nucleotide sequence ID" value="NZ_FUYN01000006.1"/>
</dbReference>
<evidence type="ECO:0000259" key="3">
    <source>
        <dbReference type="Pfam" id="PF17762"/>
    </source>
</evidence>
<evidence type="ECO:0000313" key="5">
    <source>
        <dbReference type="Proteomes" id="UP000243406"/>
    </source>
</evidence>
<dbReference type="InterPro" id="IPR036086">
    <property type="entry name" value="ParB/Sulfiredoxin_sf"/>
</dbReference>
<dbReference type="PANTHER" id="PTHR33375:SF1">
    <property type="entry name" value="CHROMOSOME-PARTITIONING PROTEIN PARB-RELATED"/>
    <property type="match status" value="1"/>
</dbReference>
<keyword evidence="1" id="KW-0159">Chromosome partition</keyword>
<dbReference type="SUPFAM" id="SSF110849">
    <property type="entry name" value="ParB/Sulfiredoxin"/>
    <property type="match status" value="1"/>
</dbReference>
<dbReference type="Gene3D" id="1.10.10.2830">
    <property type="match status" value="1"/>
</dbReference>
<evidence type="ECO:0000313" key="4">
    <source>
        <dbReference type="EMBL" id="SKB65052.1"/>
    </source>
</evidence>
<evidence type="ECO:0000259" key="2">
    <source>
        <dbReference type="Pfam" id="PF02195"/>
    </source>
</evidence>
<dbReference type="PANTHER" id="PTHR33375">
    <property type="entry name" value="CHROMOSOME-PARTITIONING PROTEIN PARB-RELATED"/>
    <property type="match status" value="1"/>
</dbReference>
<name>A0A1T5CZZ9_9FIRM</name>
<dbReference type="GO" id="GO:0005694">
    <property type="term" value="C:chromosome"/>
    <property type="evidence" value="ECO:0007669"/>
    <property type="project" value="TreeGrafter"/>
</dbReference>
<keyword evidence="5" id="KW-1185">Reference proteome</keyword>
<reference evidence="5" key="1">
    <citation type="submission" date="2017-02" db="EMBL/GenBank/DDBJ databases">
        <authorList>
            <person name="Varghese N."/>
            <person name="Submissions S."/>
        </authorList>
    </citation>
    <scope>NUCLEOTIDE SEQUENCE [LARGE SCALE GENOMIC DNA]</scope>
    <source>
        <strain evidence="5">ATCC 35199</strain>
    </source>
</reference>
<proteinExistence type="predicted"/>